<dbReference type="AlphaFoldDB" id="A0A1J6JTN1"/>
<dbReference type="STRING" id="49451.A0A1J6JTN1"/>
<dbReference type="OMA" id="MGTKLEC"/>
<comment type="caution">
    <text evidence="2">The sequence shown here is derived from an EMBL/GenBank/DDBJ whole genome shotgun (WGS) entry which is preliminary data.</text>
</comment>
<protein>
    <submittedName>
        <fullName evidence="2">Uncharacterized protein</fullName>
    </submittedName>
</protein>
<dbReference type="KEGG" id="nau:109219363"/>
<dbReference type="PANTHER" id="PTHR33167:SF33">
    <property type="entry name" value="MYB-CC TYPE TRANSCRIPTION FACTOR LHEQLE-CONTAINING DOMAIN-CONTAINING PROTEIN"/>
    <property type="match status" value="1"/>
</dbReference>
<evidence type="ECO:0000313" key="3">
    <source>
        <dbReference type="Proteomes" id="UP000187609"/>
    </source>
</evidence>
<feature type="compositionally biased region" description="Polar residues" evidence="1">
    <location>
        <begin position="236"/>
        <end position="247"/>
    </location>
</feature>
<proteinExistence type="predicted"/>
<evidence type="ECO:0000256" key="1">
    <source>
        <dbReference type="SAM" id="MobiDB-lite"/>
    </source>
</evidence>
<feature type="region of interest" description="Disordered" evidence="1">
    <location>
        <begin position="198"/>
        <end position="247"/>
    </location>
</feature>
<dbReference type="EMBL" id="MJEQ01004621">
    <property type="protein sequence ID" value="OIT21082.1"/>
    <property type="molecule type" value="Genomic_DNA"/>
</dbReference>
<dbReference type="SMR" id="A0A1J6JTN1"/>
<dbReference type="Gramene" id="OIT21082">
    <property type="protein sequence ID" value="OIT21082"/>
    <property type="gene ID" value="A4A49_35614"/>
</dbReference>
<dbReference type="Proteomes" id="UP000187609">
    <property type="component" value="Unassembled WGS sequence"/>
</dbReference>
<reference evidence="2" key="1">
    <citation type="submission" date="2016-11" db="EMBL/GenBank/DDBJ databases">
        <title>The genome of Nicotiana attenuata.</title>
        <authorList>
            <person name="Xu S."/>
            <person name="Brockmoeller T."/>
            <person name="Gaquerel E."/>
            <person name="Navarro A."/>
            <person name="Kuhl H."/>
            <person name="Gase K."/>
            <person name="Ling Z."/>
            <person name="Zhou W."/>
            <person name="Kreitzer C."/>
            <person name="Stanke M."/>
            <person name="Tang H."/>
            <person name="Lyons E."/>
            <person name="Pandey P."/>
            <person name="Pandey S.P."/>
            <person name="Timmermann B."/>
            <person name="Baldwin I.T."/>
        </authorList>
    </citation>
    <scope>NUCLEOTIDE SEQUENCE [LARGE SCALE GENOMIC DNA]</scope>
    <source>
        <strain evidence="2">UT</strain>
    </source>
</reference>
<dbReference type="OrthoDB" id="1928288at2759"/>
<gene>
    <name evidence="2" type="ORF">A4A49_35614</name>
</gene>
<dbReference type="PANTHER" id="PTHR33167">
    <property type="entry name" value="TRANSCRIPTION FACTOR, PUTATIVE (DUF863)-RELATED"/>
    <property type="match status" value="1"/>
</dbReference>
<evidence type="ECO:0000313" key="2">
    <source>
        <dbReference type="EMBL" id="OIT21082.1"/>
    </source>
</evidence>
<sequence length="264" mass="30351">MGTKLLYAKNAIANSPNYYFAVKQLFYLWDTLYKVGYSMERIAELKSIESIKRTMLMHENIFKQQVKELHRLYNLQRKLMLELKNEMSKIEDPRLLLDKSMINTTSQNLSTWQQQPTREIGFNSVHLYGLTDDQQGERSGSCSGENSRILMPVRGFNLELPSDHQEGTSTSTICASYDHAKMRNIDEEADVELTLSIGPSNNKKRLKSHTHKEKKIKFSTSAKLERGEECADGSPARSSSSATFKQESASQAYWFFQDLSLNRR</sequence>
<organism evidence="2 3">
    <name type="scientific">Nicotiana attenuata</name>
    <name type="common">Coyote tobacco</name>
    <dbReference type="NCBI Taxonomy" id="49451"/>
    <lineage>
        <taxon>Eukaryota</taxon>
        <taxon>Viridiplantae</taxon>
        <taxon>Streptophyta</taxon>
        <taxon>Embryophyta</taxon>
        <taxon>Tracheophyta</taxon>
        <taxon>Spermatophyta</taxon>
        <taxon>Magnoliopsida</taxon>
        <taxon>eudicotyledons</taxon>
        <taxon>Gunneridae</taxon>
        <taxon>Pentapetalae</taxon>
        <taxon>asterids</taxon>
        <taxon>lamiids</taxon>
        <taxon>Solanales</taxon>
        <taxon>Solanaceae</taxon>
        <taxon>Nicotianoideae</taxon>
        <taxon>Nicotianeae</taxon>
        <taxon>Nicotiana</taxon>
    </lineage>
</organism>
<keyword evidence="3" id="KW-1185">Reference proteome</keyword>
<feature type="compositionally biased region" description="Basic residues" evidence="1">
    <location>
        <begin position="202"/>
        <end position="217"/>
    </location>
</feature>
<name>A0A1J6JTN1_NICAT</name>
<accession>A0A1J6JTN1</accession>